<evidence type="ECO:0000313" key="1">
    <source>
        <dbReference type="EMBL" id="CAG9619540.1"/>
    </source>
</evidence>
<dbReference type="RefSeq" id="WP_230499467.1">
    <property type="nucleotide sequence ID" value="NZ_CAKJTJ010000001.1"/>
</dbReference>
<dbReference type="SUPFAM" id="SSF48452">
    <property type="entry name" value="TPR-like"/>
    <property type="match status" value="1"/>
</dbReference>
<reference evidence="1 2" key="1">
    <citation type="submission" date="2021-10" db="EMBL/GenBank/DDBJ databases">
        <authorList>
            <person name="Criscuolo A."/>
        </authorList>
    </citation>
    <scope>NUCLEOTIDE SEQUENCE [LARGE SCALE GENOMIC DNA]</scope>
    <source>
        <strain evidence="2">CIP 111883</strain>
    </source>
</reference>
<evidence type="ECO:0000313" key="2">
    <source>
        <dbReference type="Proteomes" id="UP000789833"/>
    </source>
</evidence>
<keyword evidence="2" id="KW-1185">Reference proteome</keyword>
<comment type="caution">
    <text evidence="1">The sequence shown here is derived from an EMBL/GenBank/DDBJ whole genome shotgun (WGS) entry which is preliminary data.</text>
</comment>
<accession>A0ABN8AA38</accession>
<sequence length="332" mass="38787">MKNKKIVEFPNLKQRLLEKAMQMMKEKKFQEALELFQQARNNDFAYAEVELGMVVCYMELGQLTEAKNRCKKMLSEDIGEYFHVLQIYITILIQLKEYVEVKSTIEAILEEDRLPAQYAQTFYQLLEFARKMLPEGEEVESPSMEENDENLKNLHEGSVQQQFETIQMLKLRNIRPFISDIQAFLSNELHHPVLKTFLIHILKEQGWDKKLELIKFGQKDSFVPAELASGEEDPFLNKVISILEDTVESDNPTLFESLKEMLVRIHTVKFPFPFSPDKAEVWAGGLHKLGGDLFGLELDEEELRAEYNISEIELQSAVREIRKLEDFSFLRL</sequence>
<name>A0ABN8AA38_9BACI</name>
<evidence type="ECO:0008006" key="3">
    <source>
        <dbReference type="Google" id="ProtNLM"/>
    </source>
</evidence>
<dbReference type="Proteomes" id="UP000789833">
    <property type="component" value="Unassembled WGS sequence"/>
</dbReference>
<dbReference type="EMBL" id="CAKJTJ010000001">
    <property type="protein sequence ID" value="CAG9619540.1"/>
    <property type="molecule type" value="Genomic_DNA"/>
</dbReference>
<dbReference type="Pfam" id="PF14559">
    <property type="entry name" value="TPR_19"/>
    <property type="match status" value="1"/>
</dbReference>
<gene>
    <name evidence="1" type="ORF">BACCIP111883_00307</name>
</gene>
<dbReference type="Gene3D" id="1.25.40.10">
    <property type="entry name" value="Tetratricopeptide repeat domain"/>
    <property type="match status" value="1"/>
</dbReference>
<dbReference type="InterPro" id="IPR011990">
    <property type="entry name" value="TPR-like_helical_dom_sf"/>
</dbReference>
<organism evidence="1 2">
    <name type="scientific">Sutcliffiella rhizosphaerae</name>
    <dbReference type="NCBI Taxonomy" id="2880967"/>
    <lineage>
        <taxon>Bacteria</taxon>
        <taxon>Bacillati</taxon>
        <taxon>Bacillota</taxon>
        <taxon>Bacilli</taxon>
        <taxon>Bacillales</taxon>
        <taxon>Bacillaceae</taxon>
        <taxon>Sutcliffiella</taxon>
    </lineage>
</organism>
<proteinExistence type="predicted"/>
<protein>
    <recommendedName>
        <fullName evidence="3">Tetratricopeptide repeat protein</fullName>
    </recommendedName>
</protein>
<dbReference type="SUPFAM" id="SSF116965">
    <property type="entry name" value="Hypothetical protein MPN330"/>
    <property type="match status" value="1"/>
</dbReference>